<evidence type="ECO:0000313" key="10">
    <source>
        <dbReference type="Proteomes" id="UP000001072"/>
    </source>
</evidence>
<dbReference type="Proteomes" id="UP000001072">
    <property type="component" value="Unassembled WGS sequence"/>
</dbReference>
<dbReference type="InterPro" id="IPR019734">
    <property type="entry name" value="TPR_rpt"/>
</dbReference>
<dbReference type="Gene3D" id="1.25.40.10">
    <property type="entry name" value="Tetratricopeptide repeat domain"/>
    <property type="match status" value="1"/>
</dbReference>
<dbReference type="RefSeq" id="XP_007412816.1">
    <property type="nucleotide sequence ID" value="XM_007412754.2"/>
</dbReference>
<dbReference type="Pfam" id="PF13181">
    <property type="entry name" value="TPR_8"/>
    <property type="match status" value="1"/>
</dbReference>
<keyword evidence="10" id="KW-1185">Reference proteome</keyword>
<dbReference type="EMBL" id="GL883121">
    <property type="protein sequence ID" value="EGG04023.1"/>
    <property type="molecule type" value="Genomic_DNA"/>
</dbReference>
<keyword evidence="3" id="KW-0677">Repeat</keyword>
<dbReference type="InterPro" id="IPR011990">
    <property type="entry name" value="TPR-like_helical_dom_sf"/>
</dbReference>
<dbReference type="Gene3D" id="1.10.287.110">
    <property type="entry name" value="DnaJ domain"/>
    <property type="match status" value="1"/>
</dbReference>
<dbReference type="STRING" id="747676.F4RUC4"/>
<dbReference type="Pfam" id="PF00226">
    <property type="entry name" value="DnaJ"/>
    <property type="match status" value="1"/>
</dbReference>
<dbReference type="OrthoDB" id="1726119at2759"/>
<dbReference type="KEGG" id="mlr:MELLADRAFT_44353"/>
<feature type="domain" description="J" evidence="8">
    <location>
        <begin position="433"/>
        <end position="494"/>
    </location>
</feature>
<dbReference type="PROSITE" id="PS50076">
    <property type="entry name" value="DNAJ_2"/>
    <property type="match status" value="1"/>
</dbReference>
<evidence type="ECO:0000256" key="2">
    <source>
        <dbReference type="ARBA" id="ARBA00022729"/>
    </source>
</evidence>
<dbReference type="PRINTS" id="PR00625">
    <property type="entry name" value="JDOMAIN"/>
</dbReference>
<reference evidence="10" key="1">
    <citation type="journal article" date="2011" name="Proc. Natl. Acad. Sci. U.S.A.">
        <title>Obligate biotrophy features unraveled by the genomic analysis of rust fungi.</title>
        <authorList>
            <person name="Duplessis S."/>
            <person name="Cuomo C.A."/>
            <person name="Lin Y.-C."/>
            <person name="Aerts A."/>
            <person name="Tisserant E."/>
            <person name="Veneault-Fourrey C."/>
            <person name="Joly D.L."/>
            <person name="Hacquard S."/>
            <person name="Amselem J."/>
            <person name="Cantarel B.L."/>
            <person name="Chiu R."/>
            <person name="Coutinho P.M."/>
            <person name="Feau N."/>
            <person name="Field M."/>
            <person name="Frey P."/>
            <person name="Gelhaye E."/>
            <person name="Goldberg J."/>
            <person name="Grabherr M.G."/>
            <person name="Kodira C.D."/>
            <person name="Kohler A."/>
            <person name="Kuees U."/>
            <person name="Lindquist E.A."/>
            <person name="Lucas S.M."/>
            <person name="Mago R."/>
            <person name="Mauceli E."/>
            <person name="Morin E."/>
            <person name="Murat C."/>
            <person name="Pangilinan J.L."/>
            <person name="Park R."/>
            <person name="Pearson M."/>
            <person name="Quesneville H."/>
            <person name="Rouhier N."/>
            <person name="Sakthikumar S."/>
            <person name="Salamov A.A."/>
            <person name="Schmutz J."/>
            <person name="Selles B."/>
            <person name="Shapiro H."/>
            <person name="Tanguay P."/>
            <person name="Tuskan G.A."/>
            <person name="Henrissat B."/>
            <person name="Van de Peer Y."/>
            <person name="Rouze P."/>
            <person name="Ellis J.G."/>
            <person name="Dodds P.N."/>
            <person name="Schein J.E."/>
            <person name="Zhong S."/>
            <person name="Hamelin R.C."/>
            <person name="Grigoriev I.V."/>
            <person name="Szabo L.J."/>
            <person name="Martin F."/>
        </authorList>
    </citation>
    <scope>NUCLEOTIDE SEQUENCE [LARGE SCALE GENOMIC DNA]</scope>
    <source>
        <strain evidence="10">98AG31 / pathotype 3-4-7</strain>
    </source>
</reference>
<evidence type="ECO:0000256" key="7">
    <source>
        <dbReference type="SAM" id="MobiDB-lite"/>
    </source>
</evidence>
<dbReference type="eggNOG" id="KOG0624">
    <property type="taxonomic scope" value="Eukaryota"/>
</dbReference>
<proteinExistence type="predicted"/>
<dbReference type="HOGENOM" id="CLU_015935_0_1_1"/>
<dbReference type="InParanoid" id="F4RUC4"/>
<dbReference type="InterPro" id="IPR001623">
    <property type="entry name" value="DnaJ_domain"/>
</dbReference>
<dbReference type="GO" id="GO:0005788">
    <property type="term" value="C:endoplasmic reticulum lumen"/>
    <property type="evidence" value="ECO:0007669"/>
    <property type="project" value="UniProtKB-SubCell"/>
</dbReference>
<keyword evidence="2" id="KW-0732">Signal</keyword>
<dbReference type="SUPFAM" id="SSF46565">
    <property type="entry name" value="Chaperone J-domain"/>
    <property type="match status" value="1"/>
</dbReference>
<evidence type="ECO:0000256" key="1">
    <source>
        <dbReference type="ARBA" id="ARBA00004319"/>
    </source>
</evidence>
<feature type="compositionally biased region" description="Low complexity" evidence="7">
    <location>
        <begin position="498"/>
        <end position="513"/>
    </location>
</feature>
<dbReference type="GO" id="GO:0051087">
    <property type="term" value="F:protein-folding chaperone binding"/>
    <property type="evidence" value="ECO:0007669"/>
    <property type="project" value="TreeGrafter"/>
</dbReference>
<keyword evidence="5" id="KW-0256">Endoplasmic reticulum</keyword>
<dbReference type="SMART" id="SM00028">
    <property type="entry name" value="TPR"/>
    <property type="match status" value="4"/>
</dbReference>
<evidence type="ECO:0000256" key="6">
    <source>
        <dbReference type="ARBA" id="ARBA00073740"/>
    </source>
</evidence>
<organism evidence="10">
    <name type="scientific">Melampsora larici-populina (strain 98AG31 / pathotype 3-4-7)</name>
    <name type="common">Poplar leaf rust fungus</name>
    <dbReference type="NCBI Taxonomy" id="747676"/>
    <lineage>
        <taxon>Eukaryota</taxon>
        <taxon>Fungi</taxon>
        <taxon>Dikarya</taxon>
        <taxon>Basidiomycota</taxon>
        <taxon>Pucciniomycotina</taxon>
        <taxon>Pucciniomycetes</taxon>
        <taxon>Pucciniales</taxon>
        <taxon>Melampsoraceae</taxon>
        <taxon>Melampsora</taxon>
    </lineage>
</organism>
<name>F4RUC4_MELLP</name>
<dbReference type="InterPro" id="IPR036869">
    <property type="entry name" value="J_dom_sf"/>
</dbReference>
<gene>
    <name evidence="9" type="ORF">MELLADRAFT_44353</name>
</gene>
<protein>
    <recommendedName>
        <fullName evidence="6">Tetratricopeptide repeat and J domain-containing co-chaperone DNJ1</fullName>
    </recommendedName>
</protein>
<feature type="non-terminal residue" evidence="9">
    <location>
        <position position="545"/>
    </location>
</feature>
<dbReference type="FunFam" id="1.25.40.10:FF:000224">
    <property type="entry name" value="DnaJ and TPR domain protein"/>
    <property type="match status" value="1"/>
</dbReference>
<dbReference type="SMART" id="SM00271">
    <property type="entry name" value="DnaJ"/>
    <property type="match status" value="1"/>
</dbReference>
<sequence>MRPRTNGVQLTAKAFLILTTIPLLARLMISDSMASENAELTTSQLIDKANSLLASGLSTQALELFDLALDRNPDDYLTLYKKATTQMSLGHYNHASTSFQRVLELKDFDKARIQLAKIYLKLGDLDACKSQIDTHLAAGKDVSSVISTLQTDLASTRKHLKACKTHLSAKKWDSCVEEASAAIQHSPQNAELRQIRSDCHLARGHIQEAAGDLTRVAQLNPNSGIVALKVSLLSSFFLAQPLSQSIAPIKKCLHSDPESKPCKKAFRLLKAIDKEHVKLQNFIQSDGYRSAIKILNPRGKESEGLLAQVQEAIKSSQVVDPKSGIDEPLISPTIENLDQHSQLLTTLYSYTCKAYIKLNELEKSKSICTILYERDPKQPWGLVGKAEVLIKSEEWEEAVKLLSQAYELNGDDQDIAERLRKAQKGLKVSKQKDYYKVLGVSRTADEKTLKKAYRKATLKAHPDKGGSQAKMAALNEAYEVLSNPELRARYDNGDDPNDPNQGRGGNPFQQGGNPIFQQFFQQQAGGFGGGNPFGGSGQQFSFKFG</sequence>
<dbReference type="AlphaFoldDB" id="F4RUC4"/>
<dbReference type="VEuPathDB" id="FungiDB:MELLADRAFT_44353"/>
<dbReference type="PANTHER" id="PTHR44140">
    <property type="entry name" value="LD25575P"/>
    <property type="match status" value="1"/>
</dbReference>
<comment type="subcellular location">
    <subcellularLocation>
        <location evidence="1">Endoplasmic reticulum lumen</location>
    </subcellularLocation>
</comment>
<dbReference type="GO" id="GO:0034975">
    <property type="term" value="P:protein folding in endoplasmic reticulum"/>
    <property type="evidence" value="ECO:0007669"/>
    <property type="project" value="TreeGrafter"/>
</dbReference>
<dbReference type="InterPro" id="IPR051727">
    <property type="entry name" value="DnaJ_C3_Co-chaperones"/>
</dbReference>
<feature type="region of interest" description="Disordered" evidence="7">
    <location>
        <begin position="487"/>
        <end position="513"/>
    </location>
</feature>
<dbReference type="GO" id="GO:0051787">
    <property type="term" value="F:misfolded protein binding"/>
    <property type="evidence" value="ECO:0007669"/>
    <property type="project" value="TreeGrafter"/>
</dbReference>
<keyword evidence="4" id="KW-0802">TPR repeat</keyword>
<evidence type="ECO:0000256" key="3">
    <source>
        <dbReference type="ARBA" id="ARBA00022737"/>
    </source>
</evidence>
<dbReference type="CDD" id="cd06257">
    <property type="entry name" value="DnaJ"/>
    <property type="match status" value="1"/>
</dbReference>
<accession>F4RUC4</accession>
<evidence type="ECO:0000256" key="5">
    <source>
        <dbReference type="ARBA" id="ARBA00022824"/>
    </source>
</evidence>
<dbReference type="FunCoup" id="F4RUC4">
    <property type="interactions" value="676"/>
</dbReference>
<evidence type="ECO:0000313" key="9">
    <source>
        <dbReference type="EMBL" id="EGG04023.1"/>
    </source>
</evidence>
<evidence type="ECO:0000259" key="8">
    <source>
        <dbReference type="PROSITE" id="PS50076"/>
    </source>
</evidence>
<evidence type="ECO:0000256" key="4">
    <source>
        <dbReference type="ARBA" id="ARBA00022803"/>
    </source>
</evidence>
<dbReference type="PANTHER" id="PTHR44140:SF2">
    <property type="entry name" value="LD25575P"/>
    <property type="match status" value="1"/>
</dbReference>
<dbReference type="SUPFAM" id="SSF48452">
    <property type="entry name" value="TPR-like"/>
    <property type="match status" value="2"/>
</dbReference>
<dbReference type="GeneID" id="18928175"/>